<dbReference type="GO" id="GO:0019005">
    <property type="term" value="C:SCF ubiquitin ligase complex"/>
    <property type="evidence" value="ECO:0007669"/>
    <property type="project" value="TreeGrafter"/>
</dbReference>
<dbReference type="InterPro" id="IPR032675">
    <property type="entry name" value="LRR_dom_sf"/>
</dbReference>
<dbReference type="SMART" id="SM00367">
    <property type="entry name" value="LRR_CC"/>
    <property type="match status" value="4"/>
</dbReference>
<dbReference type="Pfam" id="PF13516">
    <property type="entry name" value="LRR_6"/>
    <property type="match status" value="1"/>
</dbReference>
<dbReference type="PANTHER" id="PTHR13318:SF77">
    <property type="entry name" value="F-BOX DOMAIN-CONTAINING PROTEIN"/>
    <property type="match status" value="1"/>
</dbReference>
<keyword evidence="3" id="KW-1185">Reference proteome</keyword>
<dbReference type="SUPFAM" id="SSF81383">
    <property type="entry name" value="F-box domain"/>
    <property type="match status" value="1"/>
</dbReference>
<dbReference type="GO" id="GO:0031146">
    <property type="term" value="P:SCF-dependent proteasomal ubiquitin-dependent protein catabolic process"/>
    <property type="evidence" value="ECO:0007669"/>
    <property type="project" value="TreeGrafter"/>
</dbReference>
<dbReference type="AlphaFoldDB" id="A0AA88QSJ9"/>
<evidence type="ECO:0000313" key="3">
    <source>
        <dbReference type="Proteomes" id="UP001187471"/>
    </source>
</evidence>
<comment type="caution">
    <text evidence="2">The sequence shown here is derived from an EMBL/GenBank/DDBJ whole genome shotgun (WGS) entry which is preliminary data.</text>
</comment>
<dbReference type="InterPro" id="IPR001611">
    <property type="entry name" value="Leu-rich_rpt"/>
</dbReference>
<dbReference type="InterPro" id="IPR006553">
    <property type="entry name" value="Leu-rich_rpt_Cys-con_subtyp"/>
</dbReference>
<proteinExistence type="predicted"/>
<sequence>MSSQEAITTTMIDAVLCDELLQEIFLRLPSSSLSAVSLVSTRWLRLLRSSLTSLCLREATAATLPPLAHFLSHCPHLSSLSLTTAAASSADPLLLPPAGPCPHPRPLRFFPSPPSLSSLLFLSTSCPHLSSLSISLSRPVSFHFLSSFPSLKHLSFAFTGGNNSAAAFIGNPDRDLHLDTLSLSGVHPRDYGLVSLWRNTKTLKKLKLESCNSVGDNASFSAFLKAVAGLQEVELRSCRSICFVVLMNLSENCVSLNSLLVYDGADKEGLLQFLSQSRCNMRNLNFRLPLDLDNSHLIAISRNFKGLLSLRLQSCCLVDGEGLVAVARGMGDNLEELGLINCDVVEKQTGLLTTLGQSLKRLRKLDLSYNVMLVDIGFVSMLLSCNHLRELKLRGCRKLSDAALVSMLKSCGHLESVDIRDCGGIGAGAVELFVLNSLRLRGLQVEASKVSGVARAGASKLFIEVLD</sequence>
<feature type="domain" description="F-box" evidence="1">
    <location>
        <begin position="16"/>
        <end position="50"/>
    </location>
</feature>
<dbReference type="SUPFAM" id="SSF52047">
    <property type="entry name" value="RNI-like"/>
    <property type="match status" value="2"/>
</dbReference>
<dbReference type="PANTHER" id="PTHR13318">
    <property type="entry name" value="PARTNER OF PAIRED, ISOFORM B-RELATED"/>
    <property type="match status" value="1"/>
</dbReference>
<dbReference type="Proteomes" id="UP001187471">
    <property type="component" value="Unassembled WGS sequence"/>
</dbReference>
<dbReference type="Pfam" id="PF00646">
    <property type="entry name" value="F-box"/>
    <property type="match status" value="1"/>
</dbReference>
<dbReference type="EMBL" id="JAVXUO010002216">
    <property type="protein sequence ID" value="KAK2975247.1"/>
    <property type="molecule type" value="Genomic_DNA"/>
</dbReference>
<evidence type="ECO:0000259" key="1">
    <source>
        <dbReference type="Pfam" id="PF00646"/>
    </source>
</evidence>
<organism evidence="2 3">
    <name type="scientific">Escallonia rubra</name>
    <dbReference type="NCBI Taxonomy" id="112253"/>
    <lineage>
        <taxon>Eukaryota</taxon>
        <taxon>Viridiplantae</taxon>
        <taxon>Streptophyta</taxon>
        <taxon>Embryophyta</taxon>
        <taxon>Tracheophyta</taxon>
        <taxon>Spermatophyta</taxon>
        <taxon>Magnoliopsida</taxon>
        <taxon>eudicotyledons</taxon>
        <taxon>Gunneridae</taxon>
        <taxon>Pentapetalae</taxon>
        <taxon>asterids</taxon>
        <taxon>campanulids</taxon>
        <taxon>Escalloniales</taxon>
        <taxon>Escalloniaceae</taxon>
        <taxon>Escallonia</taxon>
    </lineage>
</organism>
<dbReference type="InterPro" id="IPR036047">
    <property type="entry name" value="F-box-like_dom_sf"/>
</dbReference>
<dbReference type="InterPro" id="IPR001810">
    <property type="entry name" value="F-box_dom"/>
</dbReference>
<evidence type="ECO:0000313" key="2">
    <source>
        <dbReference type="EMBL" id="KAK2975247.1"/>
    </source>
</evidence>
<dbReference type="Gene3D" id="3.80.10.10">
    <property type="entry name" value="Ribonuclease Inhibitor"/>
    <property type="match status" value="1"/>
</dbReference>
<gene>
    <name evidence="2" type="ORF">RJ640_027999</name>
</gene>
<protein>
    <recommendedName>
        <fullName evidence="1">F-box domain-containing protein</fullName>
    </recommendedName>
</protein>
<accession>A0AA88QSJ9</accession>
<reference evidence="2" key="1">
    <citation type="submission" date="2022-12" db="EMBL/GenBank/DDBJ databases">
        <title>Draft genome assemblies for two species of Escallonia (Escalloniales).</title>
        <authorList>
            <person name="Chanderbali A."/>
            <person name="Dervinis C."/>
            <person name="Anghel I."/>
            <person name="Soltis D."/>
            <person name="Soltis P."/>
            <person name="Zapata F."/>
        </authorList>
    </citation>
    <scope>NUCLEOTIDE SEQUENCE</scope>
    <source>
        <strain evidence="2">UCBG92.1500</strain>
        <tissue evidence="2">Leaf</tissue>
    </source>
</reference>
<name>A0AA88QSJ9_9ASTE</name>